<reference evidence="1 2" key="1">
    <citation type="journal article" date="2018" name="Sci. Rep.">
        <title>Genomic signatures of local adaptation to the degree of environmental predictability in rotifers.</title>
        <authorList>
            <person name="Franch-Gras L."/>
            <person name="Hahn C."/>
            <person name="Garcia-Roger E.M."/>
            <person name="Carmona M.J."/>
            <person name="Serra M."/>
            <person name="Gomez A."/>
        </authorList>
    </citation>
    <scope>NUCLEOTIDE SEQUENCE [LARGE SCALE GENOMIC DNA]</scope>
    <source>
        <strain evidence="1">HYR1</strain>
    </source>
</reference>
<dbReference type="Proteomes" id="UP000276133">
    <property type="component" value="Unassembled WGS sequence"/>
</dbReference>
<name>A0A3M7P266_BRAPC</name>
<proteinExistence type="predicted"/>
<dbReference type="EMBL" id="REGN01014021">
    <property type="protein sequence ID" value="RMZ93172.1"/>
    <property type="molecule type" value="Genomic_DNA"/>
</dbReference>
<comment type="caution">
    <text evidence="1">The sequence shown here is derived from an EMBL/GenBank/DDBJ whole genome shotgun (WGS) entry which is preliminary data.</text>
</comment>
<evidence type="ECO:0000313" key="2">
    <source>
        <dbReference type="Proteomes" id="UP000276133"/>
    </source>
</evidence>
<sequence length="145" mass="16471">MSKNNYGIGTVVYTSKLKSRGSSACYTAIGLEKRCLVEPEEDEKPQFGYRCRKTELGGFESMIKNLKNASNYKETLELEVQKITSFEYSFCSDSSFIFNHHLLISLIFTCLIAETCGKVAVISIQESIDDIVLWYKPVPLFEIKL</sequence>
<accession>A0A3M7P266</accession>
<evidence type="ECO:0000313" key="1">
    <source>
        <dbReference type="EMBL" id="RMZ93172.1"/>
    </source>
</evidence>
<protein>
    <submittedName>
        <fullName evidence="1">Uncharacterized protein</fullName>
    </submittedName>
</protein>
<organism evidence="1 2">
    <name type="scientific">Brachionus plicatilis</name>
    <name type="common">Marine rotifer</name>
    <name type="synonym">Brachionus muelleri</name>
    <dbReference type="NCBI Taxonomy" id="10195"/>
    <lineage>
        <taxon>Eukaryota</taxon>
        <taxon>Metazoa</taxon>
        <taxon>Spiralia</taxon>
        <taxon>Gnathifera</taxon>
        <taxon>Rotifera</taxon>
        <taxon>Eurotatoria</taxon>
        <taxon>Monogononta</taxon>
        <taxon>Pseudotrocha</taxon>
        <taxon>Ploima</taxon>
        <taxon>Brachionidae</taxon>
        <taxon>Brachionus</taxon>
    </lineage>
</organism>
<dbReference type="AlphaFoldDB" id="A0A3M7P266"/>
<gene>
    <name evidence="1" type="ORF">BpHYR1_020334</name>
</gene>
<keyword evidence="2" id="KW-1185">Reference proteome</keyword>